<evidence type="ECO:0000313" key="4">
    <source>
        <dbReference type="WBParaSite" id="SPAL_0001232700.1"/>
    </source>
</evidence>
<dbReference type="AlphaFoldDB" id="A0A0N5C2X0"/>
<feature type="compositionally biased region" description="Polar residues" evidence="1">
    <location>
        <begin position="136"/>
        <end position="154"/>
    </location>
</feature>
<organism evidence="3 4">
    <name type="scientific">Strongyloides papillosus</name>
    <name type="common">Intestinal threadworm</name>
    <dbReference type="NCBI Taxonomy" id="174720"/>
    <lineage>
        <taxon>Eukaryota</taxon>
        <taxon>Metazoa</taxon>
        <taxon>Ecdysozoa</taxon>
        <taxon>Nematoda</taxon>
        <taxon>Chromadorea</taxon>
        <taxon>Rhabditida</taxon>
        <taxon>Tylenchina</taxon>
        <taxon>Panagrolaimomorpha</taxon>
        <taxon>Strongyloidoidea</taxon>
        <taxon>Strongyloididae</taxon>
        <taxon>Strongyloides</taxon>
    </lineage>
</organism>
<evidence type="ECO:0000256" key="2">
    <source>
        <dbReference type="SAM" id="SignalP"/>
    </source>
</evidence>
<keyword evidence="2" id="KW-0732">Signal</keyword>
<dbReference type="WBParaSite" id="SPAL_0001232700.1">
    <property type="protein sequence ID" value="SPAL_0001232700.1"/>
    <property type="gene ID" value="SPAL_0001232700"/>
</dbReference>
<feature type="chain" id="PRO_5005895303" evidence="2">
    <location>
        <begin position="21"/>
        <end position="167"/>
    </location>
</feature>
<proteinExistence type="predicted"/>
<keyword evidence="3" id="KW-1185">Reference proteome</keyword>
<evidence type="ECO:0000256" key="1">
    <source>
        <dbReference type="SAM" id="MobiDB-lite"/>
    </source>
</evidence>
<accession>A0A0N5C2X0</accession>
<feature type="signal peptide" evidence="2">
    <location>
        <begin position="1"/>
        <end position="20"/>
    </location>
</feature>
<sequence length="167" mass="19223">MKYLITSIILAIVIFAAINGNQSSSPKSPKWKKWRGNKTFPEEIARNATYLYNNETGENYKLVKVNSTFTRVINDTDRYKVKFCATNCTKKKQPKENTKDKIKKKSYSNYETNCDQFHAVLTVKNSTGHRRLTVTKDGTNTTYNSKKVSTTTLRPVSELPKKKKNRN</sequence>
<protein>
    <submittedName>
        <fullName evidence="4">Cystatin domain-containing protein</fullName>
    </submittedName>
</protein>
<evidence type="ECO:0000313" key="3">
    <source>
        <dbReference type="Proteomes" id="UP000046392"/>
    </source>
</evidence>
<name>A0A0N5C2X0_STREA</name>
<dbReference type="Proteomes" id="UP000046392">
    <property type="component" value="Unplaced"/>
</dbReference>
<reference evidence="4" key="1">
    <citation type="submission" date="2017-02" db="UniProtKB">
        <authorList>
            <consortium name="WormBaseParasite"/>
        </authorList>
    </citation>
    <scope>IDENTIFICATION</scope>
</reference>
<feature type="region of interest" description="Disordered" evidence="1">
    <location>
        <begin position="133"/>
        <end position="167"/>
    </location>
</feature>